<evidence type="ECO:0000313" key="1">
    <source>
        <dbReference type="EnsemblMetazoa" id="AATE013708-PA.1"/>
    </source>
</evidence>
<accession>A0A182J941</accession>
<organism evidence="1">
    <name type="scientific">Anopheles atroparvus</name>
    <name type="common">European mosquito</name>
    <dbReference type="NCBI Taxonomy" id="41427"/>
    <lineage>
        <taxon>Eukaryota</taxon>
        <taxon>Metazoa</taxon>
        <taxon>Ecdysozoa</taxon>
        <taxon>Arthropoda</taxon>
        <taxon>Hexapoda</taxon>
        <taxon>Insecta</taxon>
        <taxon>Pterygota</taxon>
        <taxon>Neoptera</taxon>
        <taxon>Endopterygota</taxon>
        <taxon>Diptera</taxon>
        <taxon>Nematocera</taxon>
        <taxon>Culicoidea</taxon>
        <taxon>Culicidae</taxon>
        <taxon>Anophelinae</taxon>
        <taxon>Anopheles</taxon>
    </lineage>
</organism>
<dbReference type="AlphaFoldDB" id="A0A182J941"/>
<sequence length="168" mass="18081">MVTVGGQYQRGTVGVQGQPGEIRIFIELRRVRLRKRLAKVWLLLLLLLLLILVRRMMLMVIMIAWRVAAAATATPGTKVLPRPAVAAGGRDQWHAGPTVRTGHVATGPTTMTGRQRWSGPGRMRGTAVQSLLLVVVIVSGGPGCTPCYRGTSSVGEVGLISSFIGMER</sequence>
<reference evidence="1" key="1">
    <citation type="submission" date="2022-08" db="UniProtKB">
        <authorList>
            <consortium name="EnsemblMetazoa"/>
        </authorList>
    </citation>
    <scope>IDENTIFICATION</scope>
    <source>
        <strain evidence="1">EBRO</strain>
    </source>
</reference>
<dbReference type="VEuPathDB" id="VectorBase:AATE013708"/>
<protein>
    <submittedName>
        <fullName evidence="1">Uncharacterized protein</fullName>
    </submittedName>
</protein>
<name>A0A182J941_ANOAO</name>
<dbReference type="EnsemblMetazoa" id="AATE013708-RA">
    <property type="protein sequence ID" value="AATE013708-PA.1"/>
    <property type="gene ID" value="AATE013708"/>
</dbReference>
<proteinExistence type="predicted"/>